<reference evidence="15" key="1">
    <citation type="journal article" date="2015" name="Proc. Natl. Acad. Sci. U.S.A.">
        <title>Networks of energetic and metabolic interactions define dynamics in microbial communities.</title>
        <authorList>
            <person name="Embree M."/>
            <person name="Liu J.K."/>
            <person name="Al-Bassam M.M."/>
            <person name="Zengler K."/>
        </authorList>
    </citation>
    <scope>NUCLEOTIDE SEQUENCE</scope>
</reference>
<accession>A0A0W8F241</accession>
<evidence type="ECO:0000256" key="13">
    <source>
        <dbReference type="ARBA" id="ARBA00047767"/>
    </source>
</evidence>
<protein>
    <recommendedName>
        <fullName evidence="5">Uridylate kinase</fullName>
        <ecNumber evidence="4">2.7.4.22</ecNumber>
    </recommendedName>
    <alternativeName>
        <fullName evidence="12">Uridine monophosphate kinase</fullName>
    </alternativeName>
</protein>
<dbReference type="Gene3D" id="3.40.1160.10">
    <property type="entry name" value="Acetylglutamate kinase-like"/>
    <property type="match status" value="1"/>
</dbReference>
<evidence type="ECO:0000256" key="11">
    <source>
        <dbReference type="ARBA" id="ARBA00022975"/>
    </source>
</evidence>
<name>A0A0W8F241_9ZZZZ</name>
<dbReference type="GO" id="GO:0005737">
    <property type="term" value="C:cytoplasm"/>
    <property type="evidence" value="ECO:0007669"/>
    <property type="project" value="UniProtKB-SubCell"/>
</dbReference>
<dbReference type="PIRSF" id="PIRSF005650">
    <property type="entry name" value="Uridylate_kin"/>
    <property type="match status" value="1"/>
</dbReference>
<evidence type="ECO:0000256" key="2">
    <source>
        <dbReference type="ARBA" id="ARBA00004791"/>
    </source>
</evidence>
<keyword evidence="11" id="KW-0665">Pyrimidine biosynthesis</keyword>
<keyword evidence="9 15" id="KW-0418">Kinase</keyword>
<evidence type="ECO:0000256" key="12">
    <source>
        <dbReference type="ARBA" id="ARBA00032092"/>
    </source>
</evidence>
<comment type="caution">
    <text evidence="15">The sequence shown here is derived from an EMBL/GenBank/DDBJ whole genome shotgun (WGS) entry which is preliminary data.</text>
</comment>
<evidence type="ECO:0000256" key="8">
    <source>
        <dbReference type="ARBA" id="ARBA00022741"/>
    </source>
</evidence>
<keyword evidence="8" id="KW-0547">Nucleotide-binding</keyword>
<dbReference type="InterPro" id="IPR036393">
    <property type="entry name" value="AceGlu_kinase-like_sf"/>
</dbReference>
<dbReference type="GO" id="GO:0006225">
    <property type="term" value="P:UDP biosynthetic process"/>
    <property type="evidence" value="ECO:0007669"/>
    <property type="project" value="TreeGrafter"/>
</dbReference>
<dbReference type="InterPro" id="IPR011818">
    <property type="entry name" value="Uridylate_kinase_arch/spir"/>
</dbReference>
<evidence type="ECO:0000256" key="1">
    <source>
        <dbReference type="ARBA" id="ARBA00004496"/>
    </source>
</evidence>
<evidence type="ECO:0000256" key="3">
    <source>
        <dbReference type="ARBA" id="ARBA00007614"/>
    </source>
</evidence>
<dbReference type="InterPro" id="IPR011817">
    <property type="entry name" value="Uridylate_kinase"/>
</dbReference>
<keyword evidence="10" id="KW-0067">ATP-binding</keyword>
<evidence type="ECO:0000256" key="7">
    <source>
        <dbReference type="ARBA" id="ARBA00022679"/>
    </source>
</evidence>
<dbReference type="EC" id="2.7.4.22" evidence="4"/>
<dbReference type="EMBL" id="LNQE01001598">
    <property type="protein sequence ID" value="KUG14970.1"/>
    <property type="molecule type" value="Genomic_DNA"/>
</dbReference>
<evidence type="ECO:0000256" key="9">
    <source>
        <dbReference type="ARBA" id="ARBA00022777"/>
    </source>
</evidence>
<proteinExistence type="inferred from homology"/>
<keyword evidence="7" id="KW-0808">Transferase</keyword>
<dbReference type="NCBIfam" id="TIGR02076">
    <property type="entry name" value="pyrH_arch"/>
    <property type="match status" value="1"/>
</dbReference>
<evidence type="ECO:0000256" key="4">
    <source>
        <dbReference type="ARBA" id="ARBA00012899"/>
    </source>
</evidence>
<gene>
    <name evidence="15" type="ORF">ASZ90_015370</name>
</gene>
<dbReference type="InterPro" id="IPR001048">
    <property type="entry name" value="Asp/Glu/Uridylate_kinase"/>
</dbReference>
<evidence type="ECO:0000313" key="15">
    <source>
        <dbReference type="EMBL" id="KUG14970.1"/>
    </source>
</evidence>
<comment type="similarity">
    <text evidence="3">Belongs to the UMP kinase family.</text>
</comment>
<dbReference type="Pfam" id="PF00696">
    <property type="entry name" value="AA_kinase"/>
    <property type="match status" value="1"/>
</dbReference>
<dbReference type="GO" id="GO:0033862">
    <property type="term" value="F:UMP kinase activity"/>
    <property type="evidence" value="ECO:0007669"/>
    <property type="project" value="UniProtKB-EC"/>
</dbReference>
<dbReference type="PANTHER" id="PTHR42833:SF4">
    <property type="entry name" value="URIDYLATE KINASE PUMPKIN, CHLOROPLASTIC"/>
    <property type="match status" value="1"/>
</dbReference>
<evidence type="ECO:0000256" key="10">
    <source>
        <dbReference type="ARBA" id="ARBA00022840"/>
    </source>
</evidence>
<comment type="subcellular location">
    <subcellularLocation>
        <location evidence="1">Cytoplasm</location>
    </subcellularLocation>
</comment>
<comment type="pathway">
    <text evidence="2">Pyrimidine metabolism; CTP biosynthesis via de novo pathway; UDP from UMP (UMPK route): step 1/1.</text>
</comment>
<dbReference type="CDD" id="cd04253">
    <property type="entry name" value="AAK_UMPK-PyrH-Pf"/>
    <property type="match status" value="1"/>
</dbReference>
<dbReference type="SUPFAM" id="SSF53633">
    <property type="entry name" value="Carbamate kinase-like"/>
    <property type="match status" value="1"/>
</dbReference>
<comment type="catalytic activity">
    <reaction evidence="13">
        <text>UMP + ATP = UDP + ADP</text>
        <dbReference type="Rhea" id="RHEA:24400"/>
        <dbReference type="ChEBI" id="CHEBI:30616"/>
        <dbReference type="ChEBI" id="CHEBI:57865"/>
        <dbReference type="ChEBI" id="CHEBI:58223"/>
        <dbReference type="ChEBI" id="CHEBI:456216"/>
        <dbReference type="EC" id="2.7.4.22"/>
    </reaction>
</comment>
<evidence type="ECO:0000256" key="6">
    <source>
        <dbReference type="ARBA" id="ARBA00022490"/>
    </source>
</evidence>
<dbReference type="GO" id="GO:0005524">
    <property type="term" value="F:ATP binding"/>
    <property type="evidence" value="ECO:0007669"/>
    <property type="project" value="UniProtKB-KW"/>
</dbReference>
<dbReference type="GO" id="GO:0044210">
    <property type="term" value="P:'de novo' CTP biosynthetic process"/>
    <property type="evidence" value="ECO:0007669"/>
    <property type="project" value="UniProtKB-UniPathway"/>
</dbReference>
<dbReference type="UniPathway" id="UPA00159">
    <property type="reaction ID" value="UER00275"/>
</dbReference>
<evidence type="ECO:0000259" key="14">
    <source>
        <dbReference type="Pfam" id="PF00696"/>
    </source>
</evidence>
<organism evidence="15">
    <name type="scientific">hydrocarbon metagenome</name>
    <dbReference type="NCBI Taxonomy" id="938273"/>
    <lineage>
        <taxon>unclassified sequences</taxon>
        <taxon>metagenomes</taxon>
        <taxon>ecological metagenomes</taxon>
    </lineage>
</organism>
<dbReference type="AlphaFoldDB" id="A0A0W8F241"/>
<dbReference type="PANTHER" id="PTHR42833">
    <property type="entry name" value="URIDYLATE KINASE"/>
    <property type="match status" value="1"/>
</dbReference>
<sequence>MKKVVVSLGGSVLIPSLPEHRLAAYASVLRRIAGHAALSVVVGGGGEARKYIAAARDLGLDEAFADEIGIMVTRLNAMLLAGALGDAAYPVVAASQAEACAYGASGKIVVMGGITPAQTTDAVAAVLAERSGAALMVNLTSVDGIYTADPRTDPAARRLERLTPAELREIVGTGSLRAGANMVIDMVAARVIERSGIPLLVIDGRDPLHLERALLTGKYQGSLVSEGGRDPLPIA</sequence>
<evidence type="ECO:0000256" key="5">
    <source>
        <dbReference type="ARBA" id="ARBA00016403"/>
    </source>
</evidence>
<dbReference type="HAMAP" id="MF_01220_A">
    <property type="entry name" value="PyrH_A"/>
    <property type="match status" value="1"/>
</dbReference>
<keyword evidence="6" id="KW-0963">Cytoplasm</keyword>
<feature type="domain" description="Aspartate/glutamate/uridylate kinase" evidence="14">
    <location>
        <begin position="2"/>
        <end position="203"/>
    </location>
</feature>